<dbReference type="RefSeq" id="WP_245988934.1">
    <property type="nucleotide sequence ID" value="NZ_SNYL01000021.1"/>
</dbReference>
<proteinExistence type="predicted"/>
<evidence type="ECO:0000313" key="2">
    <source>
        <dbReference type="EMBL" id="TDQ38423.1"/>
    </source>
</evidence>
<dbReference type="Pfam" id="PF11748">
    <property type="entry name" value="DUF3306"/>
    <property type="match status" value="1"/>
</dbReference>
<organism evidence="2 3">
    <name type="scientific">Tepidicella xavieri</name>
    <dbReference type="NCBI Taxonomy" id="360241"/>
    <lineage>
        <taxon>Bacteria</taxon>
        <taxon>Pseudomonadati</taxon>
        <taxon>Pseudomonadota</taxon>
        <taxon>Betaproteobacteria</taxon>
        <taxon>Burkholderiales</taxon>
        <taxon>Tepidicella</taxon>
    </lineage>
</organism>
<feature type="compositionally biased region" description="Low complexity" evidence="1">
    <location>
        <begin position="51"/>
        <end position="67"/>
    </location>
</feature>
<comment type="caution">
    <text evidence="2">The sequence shown here is derived from an EMBL/GenBank/DDBJ whole genome shotgun (WGS) entry which is preliminary data.</text>
</comment>
<protein>
    <submittedName>
        <fullName evidence="2">Uncharacterized protein DUF3306</fullName>
    </submittedName>
</protein>
<dbReference type="InterPro" id="IPR021735">
    <property type="entry name" value="DUF3306"/>
</dbReference>
<reference evidence="2 3" key="1">
    <citation type="submission" date="2019-03" db="EMBL/GenBank/DDBJ databases">
        <title>Genomic Encyclopedia of Type Strains, Phase IV (KMG-IV): sequencing the most valuable type-strain genomes for metagenomic binning, comparative biology and taxonomic classification.</title>
        <authorList>
            <person name="Goeker M."/>
        </authorList>
    </citation>
    <scope>NUCLEOTIDE SEQUENCE [LARGE SCALE GENOMIC DNA]</scope>
    <source>
        <strain evidence="2 3">DSM 19605</strain>
    </source>
</reference>
<gene>
    <name evidence="2" type="ORF">DFR43_12129</name>
</gene>
<feature type="compositionally biased region" description="Pro residues" evidence="1">
    <location>
        <begin position="197"/>
        <end position="214"/>
    </location>
</feature>
<dbReference type="EMBL" id="SNYL01000021">
    <property type="protein sequence ID" value="TDQ38423.1"/>
    <property type="molecule type" value="Genomic_DNA"/>
</dbReference>
<dbReference type="AlphaFoldDB" id="A0A4R6U1A9"/>
<name>A0A4R6U1A9_9BURK</name>
<feature type="region of interest" description="Disordered" evidence="1">
    <location>
        <begin position="1"/>
        <end position="87"/>
    </location>
</feature>
<evidence type="ECO:0000256" key="1">
    <source>
        <dbReference type="SAM" id="MobiDB-lite"/>
    </source>
</evidence>
<feature type="region of interest" description="Disordered" evidence="1">
    <location>
        <begin position="162"/>
        <end position="214"/>
    </location>
</feature>
<sequence length="214" mass="22799">MADEEGFFSRWSRRKAQARQEAPQGLEDAPRQAAVVPPKDHPFPPSPASGAQRPAAVVQPPAAATVPPQAPPERPAEAAAPPLPTLDDVRALTPDADFSRFVAPEVSPEVRNAAMKKLFSDPFFNQMDGLDIYIDDYSKPDPLPASLARKLVSAQFMKLFDDPQAEQDAARASAPSSATDPGPAPGGHPREADAPFAPEPTPPSDTPPHAPRQP</sequence>
<dbReference type="Proteomes" id="UP000295510">
    <property type="component" value="Unassembled WGS sequence"/>
</dbReference>
<keyword evidence="3" id="KW-1185">Reference proteome</keyword>
<evidence type="ECO:0000313" key="3">
    <source>
        <dbReference type="Proteomes" id="UP000295510"/>
    </source>
</evidence>
<accession>A0A4R6U1A9</accession>